<dbReference type="EnsemblPlants" id="AVESA.00010b.r2.4AG0589390.2">
    <property type="protein sequence ID" value="AVESA.00010b.r2.4AG0589390.2.CDS"/>
    <property type="gene ID" value="AVESA.00010b.r2.4AG0589390"/>
</dbReference>
<keyword evidence="2" id="KW-1185">Reference proteome</keyword>
<protein>
    <submittedName>
        <fullName evidence="1">Uncharacterized protein</fullName>
    </submittedName>
</protein>
<reference evidence="1" key="1">
    <citation type="submission" date="2021-05" db="EMBL/GenBank/DDBJ databases">
        <authorList>
            <person name="Scholz U."/>
            <person name="Mascher M."/>
            <person name="Fiebig A."/>
        </authorList>
    </citation>
    <scope>NUCLEOTIDE SEQUENCE [LARGE SCALE GENOMIC DNA]</scope>
</reference>
<evidence type="ECO:0000313" key="2">
    <source>
        <dbReference type="Proteomes" id="UP001732700"/>
    </source>
</evidence>
<reference evidence="1" key="2">
    <citation type="submission" date="2025-09" db="UniProtKB">
        <authorList>
            <consortium name="EnsemblPlants"/>
        </authorList>
    </citation>
    <scope>IDENTIFICATION</scope>
</reference>
<accession>A0ACD5W6A4</accession>
<name>A0ACD5W6A4_AVESA</name>
<organism evidence="1 2">
    <name type="scientific">Avena sativa</name>
    <name type="common">Oat</name>
    <dbReference type="NCBI Taxonomy" id="4498"/>
    <lineage>
        <taxon>Eukaryota</taxon>
        <taxon>Viridiplantae</taxon>
        <taxon>Streptophyta</taxon>
        <taxon>Embryophyta</taxon>
        <taxon>Tracheophyta</taxon>
        <taxon>Spermatophyta</taxon>
        <taxon>Magnoliopsida</taxon>
        <taxon>Liliopsida</taxon>
        <taxon>Poales</taxon>
        <taxon>Poaceae</taxon>
        <taxon>BOP clade</taxon>
        <taxon>Pooideae</taxon>
        <taxon>Poodae</taxon>
        <taxon>Poeae</taxon>
        <taxon>Poeae Chloroplast Group 1 (Aveneae type)</taxon>
        <taxon>Aveninae</taxon>
        <taxon>Avena</taxon>
    </lineage>
</organism>
<proteinExistence type="predicted"/>
<dbReference type="Proteomes" id="UP001732700">
    <property type="component" value="Chromosome 4A"/>
</dbReference>
<evidence type="ECO:0000313" key="1">
    <source>
        <dbReference type="EnsemblPlants" id="AVESA.00010b.r2.4AG0589390.2.CDS"/>
    </source>
</evidence>
<sequence>MAASLCRRHSSPVGQPLDVDDLLSEILLRLPPQPSSLPRASLVCSRWRRLVSNRSFVRRFRLHHRRSPPLLGCFVRTFDEFYFEPTMDPPDRVPRGRFSLQSLHGDVFRPLGCRHGLVLIYNWSQLEVVVWDPVNGAQHHIALPPGFDILEVPIHIQGAVLRAATDIQHFQVILVGLENRQVIARVYSSETGGWGDIISMPLPPGVSSILYIGKPSVLVGDSLYWLIAGDFVRIIKFDLEGQSLAVIAVPLDMHVRKHFQCSVMRADDGGLGFLFLSDISAQLWNRKTDCDGAASWVLGRTIGLDKLFTLNLHKEKAPLNIIGFAEENNVVFLSMGLGIFMIQLDSFQSKKISETSRHCIYHPFESVYIADTSIGGGRDGAELLNIT</sequence>